<evidence type="ECO:0000313" key="1">
    <source>
        <dbReference type="EMBL" id="CAG8523577.1"/>
    </source>
</evidence>
<gene>
    <name evidence="1" type="ORF">DHETER_LOCUS4036</name>
</gene>
<proteinExistence type="predicted"/>
<reference evidence="1" key="1">
    <citation type="submission" date="2021-06" db="EMBL/GenBank/DDBJ databases">
        <authorList>
            <person name="Kallberg Y."/>
            <person name="Tangrot J."/>
            <person name="Rosling A."/>
        </authorList>
    </citation>
    <scope>NUCLEOTIDE SEQUENCE</scope>
    <source>
        <strain evidence="1">IL203A</strain>
    </source>
</reference>
<name>A0ACA9LD17_9GLOM</name>
<comment type="caution">
    <text evidence="1">The sequence shown here is derived from an EMBL/GenBank/DDBJ whole genome shotgun (WGS) entry which is preliminary data.</text>
</comment>
<keyword evidence="2" id="KW-1185">Reference proteome</keyword>
<dbReference type="EMBL" id="CAJVPU010003814">
    <property type="protein sequence ID" value="CAG8523577.1"/>
    <property type="molecule type" value="Genomic_DNA"/>
</dbReference>
<evidence type="ECO:0000313" key="2">
    <source>
        <dbReference type="Proteomes" id="UP000789702"/>
    </source>
</evidence>
<accession>A0ACA9LD17</accession>
<dbReference type="Proteomes" id="UP000789702">
    <property type="component" value="Unassembled WGS sequence"/>
</dbReference>
<protein>
    <submittedName>
        <fullName evidence="1">16834_t:CDS:1</fullName>
    </submittedName>
</protein>
<sequence>DEINPAIYMTLVEELPTPKDESLIPTEDEQLRFIIEGEKLDKEEKEKVHKFFKEERHLFTNNIQGLGKFKPEKKAQEGSTIRKEESKEEWVSDQDSREDYQELLNQLAWESGRWSNDDEENEKNLDDIYSVEPSKWGEPINGIEFSNDKSDRDDDKPYEAKT</sequence>
<organism evidence="1 2">
    <name type="scientific">Dentiscutata heterogama</name>
    <dbReference type="NCBI Taxonomy" id="1316150"/>
    <lineage>
        <taxon>Eukaryota</taxon>
        <taxon>Fungi</taxon>
        <taxon>Fungi incertae sedis</taxon>
        <taxon>Mucoromycota</taxon>
        <taxon>Glomeromycotina</taxon>
        <taxon>Glomeromycetes</taxon>
        <taxon>Diversisporales</taxon>
        <taxon>Gigasporaceae</taxon>
        <taxon>Dentiscutata</taxon>
    </lineage>
</organism>
<feature type="non-terminal residue" evidence="1">
    <location>
        <position position="1"/>
    </location>
</feature>